<dbReference type="EMBL" id="JANIIK010000047">
    <property type="protein sequence ID" value="KAJ3601271.1"/>
    <property type="molecule type" value="Genomic_DNA"/>
</dbReference>
<accession>A0A9Q0ILC2</accession>
<dbReference type="PROSITE" id="PS50330">
    <property type="entry name" value="UIM"/>
    <property type="match status" value="2"/>
</dbReference>
<protein>
    <recommendedName>
        <fullName evidence="4">Epsin 3</fullName>
    </recommendedName>
</protein>
<sequence>MEQARPQTSGEEELQLQLALAMSREESEKPPPPVDIDEQTQLQIAMSLSKEEAKKPPQPPPAPVEVDDDAQLQIALSLSKEEHKQEKRSRQGDESLLQKALEESKREMETKGGTAFMDLVDVFAVAPDVSHSTNPWGDVQPQGAGARLTGRDPWDSLGETRVQRGRGSPAPPWERSQSPADHWDSPRNAAANLNAGGRAWSSPAHTALAMAPSPRAWSPTDGDLFDEAMDGGQLNVNGRGEGSPELFDLSRLEDSLGVPSPRNCRTPEAFLGPTAASLVNLDALIPANPPGKTMNPFLSGVSAPSPNNPFQAEQPKLTLNQMGSSSNSPVPFASSLPYSASLPLPVSHQPASLPNSFTHPSQAGALDMALPQPLLPLSSIDSLGSQSAEQHSQNPFL</sequence>
<dbReference type="Pfam" id="PF02809">
    <property type="entry name" value="UIM"/>
    <property type="match status" value="4"/>
</dbReference>
<evidence type="ECO:0000313" key="3">
    <source>
        <dbReference type="Proteomes" id="UP001148018"/>
    </source>
</evidence>
<gene>
    <name evidence="2" type="ORF">NHX12_032244</name>
</gene>
<proteinExistence type="predicted"/>
<evidence type="ECO:0000313" key="2">
    <source>
        <dbReference type="EMBL" id="KAJ3601271.1"/>
    </source>
</evidence>
<dbReference type="InterPro" id="IPR003903">
    <property type="entry name" value="UIM_dom"/>
</dbReference>
<reference evidence="2" key="1">
    <citation type="submission" date="2022-07" db="EMBL/GenBank/DDBJ databases">
        <title>Chromosome-level genome of Muraenolepis orangiensis.</title>
        <authorList>
            <person name="Kim J."/>
        </authorList>
    </citation>
    <scope>NUCLEOTIDE SEQUENCE</scope>
    <source>
        <strain evidence="2">KU_S4_2022</strain>
        <tissue evidence="2">Muscle</tissue>
    </source>
</reference>
<feature type="compositionally biased region" description="Low complexity" evidence="1">
    <location>
        <begin position="187"/>
        <end position="198"/>
    </location>
</feature>
<feature type="region of interest" description="Disordered" evidence="1">
    <location>
        <begin position="1"/>
        <end position="109"/>
    </location>
</feature>
<dbReference type="AlphaFoldDB" id="A0A9Q0ILC2"/>
<dbReference type="SMART" id="SM00726">
    <property type="entry name" value="UIM"/>
    <property type="match status" value="4"/>
</dbReference>
<name>A0A9Q0ILC2_9TELE</name>
<organism evidence="2 3">
    <name type="scientific">Muraenolepis orangiensis</name>
    <name type="common">Patagonian moray cod</name>
    <dbReference type="NCBI Taxonomy" id="630683"/>
    <lineage>
        <taxon>Eukaryota</taxon>
        <taxon>Metazoa</taxon>
        <taxon>Chordata</taxon>
        <taxon>Craniata</taxon>
        <taxon>Vertebrata</taxon>
        <taxon>Euteleostomi</taxon>
        <taxon>Actinopterygii</taxon>
        <taxon>Neopterygii</taxon>
        <taxon>Teleostei</taxon>
        <taxon>Neoteleostei</taxon>
        <taxon>Acanthomorphata</taxon>
        <taxon>Zeiogadaria</taxon>
        <taxon>Gadariae</taxon>
        <taxon>Gadiformes</taxon>
        <taxon>Muraenolepidoidei</taxon>
        <taxon>Muraenolepididae</taxon>
        <taxon>Muraenolepis</taxon>
    </lineage>
</organism>
<feature type="compositionally biased region" description="Basic and acidic residues" evidence="1">
    <location>
        <begin position="100"/>
        <end position="109"/>
    </location>
</feature>
<feature type="compositionally biased region" description="Basic and acidic residues" evidence="1">
    <location>
        <begin position="79"/>
        <end position="93"/>
    </location>
</feature>
<dbReference type="OrthoDB" id="4033880at2759"/>
<keyword evidence="3" id="KW-1185">Reference proteome</keyword>
<comment type="caution">
    <text evidence="2">The sequence shown here is derived from an EMBL/GenBank/DDBJ whole genome shotgun (WGS) entry which is preliminary data.</text>
</comment>
<dbReference type="Proteomes" id="UP001148018">
    <property type="component" value="Unassembled WGS sequence"/>
</dbReference>
<feature type="region of interest" description="Disordered" evidence="1">
    <location>
        <begin position="130"/>
        <end position="198"/>
    </location>
</feature>
<evidence type="ECO:0000256" key="1">
    <source>
        <dbReference type="SAM" id="MobiDB-lite"/>
    </source>
</evidence>
<evidence type="ECO:0008006" key="4">
    <source>
        <dbReference type="Google" id="ProtNLM"/>
    </source>
</evidence>